<evidence type="ECO:0008006" key="3">
    <source>
        <dbReference type="Google" id="ProtNLM"/>
    </source>
</evidence>
<dbReference type="Proteomes" id="UP000299102">
    <property type="component" value="Unassembled WGS sequence"/>
</dbReference>
<dbReference type="AlphaFoldDB" id="A0A4C1SMD2"/>
<organism evidence="1 2">
    <name type="scientific">Eumeta variegata</name>
    <name type="common">Bagworm moth</name>
    <name type="synonym">Eumeta japonica</name>
    <dbReference type="NCBI Taxonomy" id="151549"/>
    <lineage>
        <taxon>Eukaryota</taxon>
        <taxon>Metazoa</taxon>
        <taxon>Ecdysozoa</taxon>
        <taxon>Arthropoda</taxon>
        <taxon>Hexapoda</taxon>
        <taxon>Insecta</taxon>
        <taxon>Pterygota</taxon>
        <taxon>Neoptera</taxon>
        <taxon>Endopterygota</taxon>
        <taxon>Lepidoptera</taxon>
        <taxon>Glossata</taxon>
        <taxon>Ditrysia</taxon>
        <taxon>Tineoidea</taxon>
        <taxon>Psychidae</taxon>
        <taxon>Oiketicinae</taxon>
        <taxon>Eumeta</taxon>
    </lineage>
</organism>
<evidence type="ECO:0000313" key="2">
    <source>
        <dbReference type="Proteomes" id="UP000299102"/>
    </source>
</evidence>
<dbReference type="OrthoDB" id="10017160at2759"/>
<proteinExistence type="predicted"/>
<gene>
    <name evidence="1" type="ORF">EVAR_46069_1</name>
</gene>
<protein>
    <recommendedName>
        <fullName evidence="3">Mos1 transposase HTH domain-containing protein</fullName>
    </recommendedName>
</protein>
<dbReference type="EMBL" id="BGZK01003616">
    <property type="protein sequence ID" value="GBP03056.1"/>
    <property type="molecule type" value="Genomic_DNA"/>
</dbReference>
<comment type="caution">
    <text evidence="1">The sequence shown here is derived from an EMBL/GenBank/DDBJ whole genome shotgun (WGS) entry which is preliminary data.</text>
</comment>
<evidence type="ECO:0000313" key="1">
    <source>
        <dbReference type="EMBL" id="GBP03056.1"/>
    </source>
</evidence>
<name>A0A4C1SMD2_EUMVA</name>
<sequence length="134" mass="15252">MLNRCTHAHPKSIRGAHSQQSLARLRTAFDDEAPCKTVHKWFAIFKCSRVNLSDEFRGGQSSCAVNDKNIDDLHCIIETDKFPVAHFSHHRGILLVLKWSVKHQSLLWSCECPWAAVITYYSLVSRTLVCSLTL</sequence>
<reference evidence="1 2" key="1">
    <citation type="journal article" date="2019" name="Commun. Biol.">
        <title>The bagworm genome reveals a unique fibroin gene that provides high tensile strength.</title>
        <authorList>
            <person name="Kono N."/>
            <person name="Nakamura H."/>
            <person name="Ohtoshi R."/>
            <person name="Tomita M."/>
            <person name="Numata K."/>
            <person name="Arakawa K."/>
        </authorList>
    </citation>
    <scope>NUCLEOTIDE SEQUENCE [LARGE SCALE GENOMIC DNA]</scope>
</reference>
<accession>A0A4C1SMD2</accession>
<keyword evidence="2" id="KW-1185">Reference proteome</keyword>